<sequence>VPVDGSHWLSMREVLGSLRDRGHEVVVVAPEVGFYIKPSESFVMKTYPVPLKYEEIEKEFKMYLQISFEEGPFLTRLLRAYEGLRKLGELSVLGCERLLKNRELIKYLEDSKF</sequence>
<proteinExistence type="predicted"/>
<protein>
    <submittedName>
        <fullName evidence="2">UD11 glucuronosyltransferase</fullName>
    </submittedName>
</protein>
<reference evidence="2" key="1">
    <citation type="submission" date="2019-09" db="EMBL/GenBank/DDBJ databases">
        <title>Bird 10,000 Genomes (B10K) Project - Family phase.</title>
        <authorList>
            <person name="Zhang G."/>
        </authorList>
    </citation>
    <scope>NUCLEOTIDE SEQUENCE</scope>
    <source>
        <strain evidence="2">B10K-DU-001-09</strain>
        <tissue evidence="2">Muscle</tissue>
    </source>
</reference>
<dbReference type="Pfam" id="PF00201">
    <property type="entry name" value="UDPGT"/>
    <property type="match status" value="1"/>
</dbReference>
<dbReference type="Proteomes" id="UP000614027">
    <property type="component" value="Unassembled WGS sequence"/>
</dbReference>
<evidence type="ECO:0000256" key="1">
    <source>
        <dbReference type="ARBA" id="ARBA00022679"/>
    </source>
</evidence>
<organism evidence="2 3">
    <name type="scientific">Campylorhamphus procurvoides</name>
    <dbReference type="NCBI Taxonomy" id="190295"/>
    <lineage>
        <taxon>Eukaryota</taxon>
        <taxon>Metazoa</taxon>
        <taxon>Chordata</taxon>
        <taxon>Craniata</taxon>
        <taxon>Vertebrata</taxon>
        <taxon>Euteleostomi</taxon>
        <taxon>Archelosauria</taxon>
        <taxon>Archosauria</taxon>
        <taxon>Dinosauria</taxon>
        <taxon>Saurischia</taxon>
        <taxon>Theropoda</taxon>
        <taxon>Coelurosauria</taxon>
        <taxon>Aves</taxon>
        <taxon>Neognathae</taxon>
        <taxon>Neoaves</taxon>
        <taxon>Telluraves</taxon>
        <taxon>Australaves</taxon>
        <taxon>Passeriformes</taxon>
        <taxon>Dendrocolaptidae</taxon>
        <taxon>Campylorhamphus</taxon>
    </lineage>
</organism>
<comment type="caution">
    <text evidence="2">The sequence shown here is derived from an EMBL/GenBank/DDBJ whole genome shotgun (WGS) entry which is preliminary data.</text>
</comment>
<keyword evidence="3" id="KW-1185">Reference proteome</keyword>
<feature type="non-terminal residue" evidence="2">
    <location>
        <position position="1"/>
    </location>
</feature>
<name>A0A851MM97_9DEND</name>
<dbReference type="EMBL" id="WBMV01005095">
    <property type="protein sequence ID" value="NXC31201.1"/>
    <property type="molecule type" value="Genomic_DNA"/>
</dbReference>
<evidence type="ECO:0000313" key="2">
    <source>
        <dbReference type="EMBL" id="NXC31201.1"/>
    </source>
</evidence>
<dbReference type="OrthoDB" id="5835829at2759"/>
<keyword evidence="1 2" id="KW-0808">Transferase</keyword>
<evidence type="ECO:0000313" key="3">
    <source>
        <dbReference type="Proteomes" id="UP000614027"/>
    </source>
</evidence>
<gene>
    <name evidence="2" type="primary">Ugt1a1_6</name>
    <name evidence="2" type="ORF">CAMPRO_R15549</name>
</gene>
<feature type="non-terminal residue" evidence="2">
    <location>
        <position position="113"/>
    </location>
</feature>
<dbReference type="InterPro" id="IPR002213">
    <property type="entry name" value="UDP_glucos_trans"/>
</dbReference>
<dbReference type="AlphaFoldDB" id="A0A851MM97"/>
<accession>A0A851MM97</accession>
<dbReference type="SUPFAM" id="SSF53756">
    <property type="entry name" value="UDP-Glycosyltransferase/glycogen phosphorylase"/>
    <property type="match status" value="1"/>
</dbReference>
<dbReference type="GO" id="GO:0008194">
    <property type="term" value="F:UDP-glycosyltransferase activity"/>
    <property type="evidence" value="ECO:0007669"/>
    <property type="project" value="InterPro"/>
</dbReference>